<sequence>MYKMQFVLILIVLYAGFTHSLTWDIVVARSNNLEFYNEGALVYSATPAAHRINWISYDPVHNRVLFADQHDKDNSASSFDIATEKTQSLIKKIGNRYLTRFTYDPATELLFGTDNNTLYSFPTKSACANEVNGNLVIDFETTVLREVAVDSCRGYIYWIADNIIGKARIDGSELESIIDGDGMVKQGLTIGADKIYWIESQEYINGAFSIETADLNGHNRRTLYSDIESDSSADKLTVSNRFISWGNSNENFYWQLPKNSPNTTDTKPNKILMNTTTPSCGSQDIAANYKISDCLSALIDANLFCVNGTKDSEEPRCDCIPGYTGERCDVSVCHNYCLQGDCSVSANGEPNCRCNAGKTGERCDVSVCHNYCLHGECSIVADEPSCRCDAGYSGKRCEVYACDDYCLHDGVCSLNNNSEPVCRCTERYSGERCSVFRRGYHWLPMVDGELPPNAIIGGYDNEDIYIARAYHKGSLCPGKYVKSLGNAYVPWGGAEHYVTEDFEILCGFNATWVNVNSNFIPDNAFIGGRTGGDDEIGGEPLYVCRAEVEIDKVVCGKAYGRSHLCYLPYDGSEKRYSTYEVLVVPNDEI</sequence>
<evidence type="ECO:0000313" key="1">
    <source>
        <dbReference type="EMBL" id="KAJ8708126.1"/>
    </source>
</evidence>
<comment type="caution">
    <text evidence="1">The sequence shown here is derived from an EMBL/GenBank/DDBJ whole genome shotgun (WGS) entry which is preliminary data.</text>
</comment>
<proteinExistence type="predicted"/>
<name>A0ACC2Q772_9NEOP</name>
<organism evidence="1 2">
    <name type="scientific">Mythimna loreyi</name>
    <dbReference type="NCBI Taxonomy" id="667449"/>
    <lineage>
        <taxon>Eukaryota</taxon>
        <taxon>Metazoa</taxon>
        <taxon>Ecdysozoa</taxon>
        <taxon>Arthropoda</taxon>
        <taxon>Hexapoda</taxon>
        <taxon>Insecta</taxon>
        <taxon>Pterygota</taxon>
        <taxon>Neoptera</taxon>
        <taxon>Endopterygota</taxon>
        <taxon>Lepidoptera</taxon>
        <taxon>Glossata</taxon>
        <taxon>Ditrysia</taxon>
        <taxon>Noctuoidea</taxon>
        <taxon>Noctuidae</taxon>
        <taxon>Noctuinae</taxon>
        <taxon>Hadenini</taxon>
        <taxon>Mythimna</taxon>
    </lineage>
</organism>
<keyword evidence="2" id="KW-1185">Reference proteome</keyword>
<gene>
    <name evidence="1" type="ORF">PYW08_010492</name>
</gene>
<protein>
    <submittedName>
        <fullName evidence="1">Uncharacterized protein</fullName>
    </submittedName>
</protein>
<dbReference type="EMBL" id="CM056802">
    <property type="protein sequence ID" value="KAJ8708126.1"/>
    <property type="molecule type" value="Genomic_DNA"/>
</dbReference>
<evidence type="ECO:0000313" key="2">
    <source>
        <dbReference type="Proteomes" id="UP001231649"/>
    </source>
</evidence>
<dbReference type="Proteomes" id="UP001231649">
    <property type="component" value="Chromosome 26"/>
</dbReference>
<reference evidence="1" key="1">
    <citation type="submission" date="2023-03" db="EMBL/GenBank/DDBJ databases">
        <title>Chromosome-level genomes of two armyworms, Mythimna separata and Mythimna loreyi, provide insights into the biosynthesis and reception of sex pheromones.</title>
        <authorList>
            <person name="Zhao H."/>
        </authorList>
    </citation>
    <scope>NUCLEOTIDE SEQUENCE</scope>
    <source>
        <strain evidence="1">BeijingLab</strain>
    </source>
</reference>
<accession>A0ACC2Q772</accession>